<evidence type="ECO:0000256" key="8">
    <source>
        <dbReference type="ARBA" id="ARBA00022786"/>
    </source>
</evidence>
<dbReference type="SUPFAM" id="SSF49599">
    <property type="entry name" value="TRAF domain-like"/>
    <property type="match status" value="2"/>
</dbReference>
<dbReference type="PANTHER" id="PTHR46632:SF16">
    <property type="entry name" value="E3 UBIQUITIN-PROTEIN LIGASE SINA-LIKE 10"/>
    <property type="match status" value="1"/>
</dbReference>
<gene>
    <name evidence="13" type="ORF">Tco_0652001</name>
</gene>
<dbReference type="PROSITE" id="PS51081">
    <property type="entry name" value="ZF_SIAH"/>
    <property type="match status" value="1"/>
</dbReference>
<evidence type="ECO:0000256" key="7">
    <source>
        <dbReference type="ARBA" id="ARBA00022771"/>
    </source>
</evidence>
<sequence length="427" mass="49212">MARLEEDEEEFIVETSDDEDYNYLFGPEPEATAANNVYVVLTDREVFDCPICLDQLFTPVFQLHKFDKFLFMALAVRERPLACSSCCSKLKRKCPFCCRRIDIRCRGLEKFIQSINMLCKYADIGCTETMPYSKKIEHEQVCQDVKCFCPYPLCPFTYIHRFLYRHFDVRHALSTTRFTYNTTFSVSVELNQKQIFLQERHESVVFILHQEVQQHERAFYVDCVGVSTLKDMFAYHSTAESMDMDTCVTMKLVPEILSLSVCIVKDDLGLYDRDAHKYLKVLLNDPCALDCSICLEPLWTPVFQCENAHLACSSCCSKLKSKCSCCGYSYSRCRGLEKVTESIGKISCKYAKYGCKETHPYNKKSKHEKYYVHFPVLTRIRAFTLGSNTQLTSPDSPTKLLGQIGSNPTQWVIIPAVKYGCYRKAVT</sequence>
<evidence type="ECO:0000256" key="4">
    <source>
        <dbReference type="ARBA" id="ARBA00012483"/>
    </source>
</evidence>
<name>A0ABQ4WWE4_9ASTR</name>
<comment type="caution">
    <text evidence="13">The sequence shown here is derived from an EMBL/GenBank/DDBJ whole genome shotgun (WGS) entry which is preliminary data.</text>
</comment>
<keyword evidence="5" id="KW-0808">Transferase</keyword>
<keyword evidence="9" id="KW-0862">Zinc</keyword>
<evidence type="ECO:0000256" key="2">
    <source>
        <dbReference type="ARBA" id="ARBA00004906"/>
    </source>
</evidence>
<evidence type="ECO:0000256" key="11">
    <source>
        <dbReference type="PROSITE-ProRule" id="PRU00455"/>
    </source>
</evidence>
<feature type="domain" description="SIAH-type" evidence="12">
    <location>
        <begin position="114"/>
        <end position="172"/>
    </location>
</feature>
<dbReference type="InterPro" id="IPR049548">
    <property type="entry name" value="Sina-like_RING"/>
</dbReference>
<evidence type="ECO:0000256" key="3">
    <source>
        <dbReference type="ARBA" id="ARBA00009119"/>
    </source>
</evidence>
<keyword evidence="14" id="KW-1185">Reference proteome</keyword>
<evidence type="ECO:0000256" key="5">
    <source>
        <dbReference type="ARBA" id="ARBA00022679"/>
    </source>
</evidence>
<comment type="pathway">
    <text evidence="2">Protein modification; protein ubiquitination.</text>
</comment>
<evidence type="ECO:0000256" key="9">
    <source>
        <dbReference type="ARBA" id="ARBA00022833"/>
    </source>
</evidence>
<dbReference type="Pfam" id="PF21362">
    <property type="entry name" value="Sina_RING"/>
    <property type="match status" value="1"/>
</dbReference>
<reference evidence="13" key="1">
    <citation type="journal article" date="2022" name="Int. J. Mol. Sci.">
        <title>Draft Genome of Tanacetum Coccineum: Genomic Comparison of Closely Related Tanacetum-Family Plants.</title>
        <authorList>
            <person name="Yamashiro T."/>
            <person name="Shiraishi A."/>
            <person name="Nakayama K."/>
            <person name="Satake H."/>
        </authorList>
    </citation>
    <scope>NUCLEOTIDE SEQUENCE</scope>
</reference>
<dbReference type="PANTHER" id="PTHR46632">
    <property type="entry name" value="E3 UBIQUITIN-PROTEIN LIGASE SINA-LIKE 4"/>
    <property type="match status" value="1"/>
</dbReference>
<evidence type="ECO:0000256" key="10">
    <source>
        <dbReference type="ARBA" id="ARBA00024004"/>
    </source>
</evidence>
<proteinExistence type="inferred from homology"/>
<protein>
    <recommendedName>
        <fullName evidence="4">RING-type E3 ubiquitin transferase</fullName>
        <ecNumber evidence="4">2.3.2.27</ecNumber>
    </recommendedName>
</protein>
<evidence type="ECO:0000256" key="1">
    <source>
        <dbReference type="ARBA" id="ARBA00000900"/>
    </source>
</evidence>
<dbReference type="CDD" id="cd16571">
    <property type="entry name" value="RING-HC_SIAHs"/>
    <property type="match status" value="1"/>
</dbReference>
<dbReference type="Pfam" id="PF21361">
    <property type="entry name" value="Sina_ZnF"/>
    <property type="match status" value="1"/>
</dbReference>
<dbReference type="InterPro" id="IPR044286">
    <property type="entry name" value="SINL_plant"/>
</dbReference>
<reference evidence="13" key="2">
    <citation type="submission" date="2022-01" db="EMBL/GenBank/DDBJ databases">
        <authorList>
            <person name="Yamashiro T."/>
            <person name="Shiraishi A."/>
            <person name="Satake H."/>
            <person name="Nakayama K."/>
        </authorList>
    </citation>
    <scope>NUCLEOTIDE SEQUENCE</scope>
</reference>
<dbReference type="EC" id="2.3.2.27" evidence="4"/>
<evidence type="ECO:0000259" key="12">
    <source>
        <dbReference type="PROSITE" id="PS51081"/>
    </source>
</evidence>
<evidence type="ECO:0000313" key="14">
    <source>
        <dbReference type="Proteomes" id="UP001151760"/>
    </source>
</evidence>
<accession>A0ABQ4WWE4</accession>
<dbReference type="Proteomes" id="UP001151760">
    <property type="component" value="Unassembled WGS sequence"/>
</dbReference>
<comment type="function">
    <text evidence="10">E3 ubiquitin-protein ligase that mediates ubiquitination and subsequent proteasomal degradation of target proteins. E3 ubiquitin ligases accept ubiquitin from an E2 ubiquitin-conjugating enzyme in the form of a thioester and then directly transfers the ubiquitin to targeted substrates. It probably triggers the ubiquitin-mediated degradation of different substrates.</text>
</comment>
<dbReference type="InterPro" id="IPR013010">
    <property type="entry name" value="Znf_SIAH"/>
</dbReference>
<evidence type="ECO:0000256" key="6">
    <source>
        <dbReference type="ARBA" id="ARBA00022723"/>
    </source>
</evidence>
<dbReference type="Gene3D" id="3.30.40.10">
    <property type="entry name" value="Zinc/RING finger domain, C3HC4 (zinc finger)"/>
    <property type="match status" value="2"/>
</dbReference>
<comment type="similarity">
    <text evidence="3">Belongs to the SINA (Seven in absentia) family.</text>
</comment>
<dbReference type="EMBL" id="BQNB010008989">
    <property type="protein sequence ID" value="GJS57217.1"/>
    <property type="molecule type" value="Genomic_DNA"/>
</dbReference>
<keyword evidence="7 11" id="KW-0863">Zinc-finger</keyword>
<keyword evidence="6" id="KW-0479">Metal-binding</keyword>
<comment type="catalytic activity">
    <reaction evidence="1">
        <text>S-ubiquitinyl-[E2 ubiquitin-conjugating enzyme]-L-cysteine + [acceptor protein]-L-lysine = [E2 ubiquitin-conjugating enzyme]-L-cysteine + N(6)-ubiquitinyl-[acceptor protein]-L-lysine.</text>
        <dbReference type="EC" id="2.3.2.27"/>
    </reaction>
</comment>
<organism evidence="13 14">
    <name type="scientific">Tanacetum coccineum</name>
    <dbReference type="NCBI Taxonomy" id="301880"/>
    <lineage>
        <taxon>Eukaryota</taxon>
        <taxon>Viridiplantae</taxon>
        <taxon>Streptophyta</taxon>
        <taxon>Embryophyta</taxon>
        <taxon>Tracheophyta</taxon>
        <taxon>Spermatophyta</taxon>
        <taxon>Magnoliopsida</taxon>
        <taxon>eudicotyledons</taxon>
        <taxon>Gunneridae</taxon>
        <taxon>Pentapetalae</taxon>
        <taxon>asterids</taxon>
        <taxon>campanulids</taxon>
        <taxon>Asterales</taxon>
        <taxon>Asteraceae</taxon>
        <taxon>Asteroideae</taxon>
        <taxon>Anthemideae</taxon>
        <taxon>Anthemidinae</taxon>
        <taxon>Tanacetum</taxon>
    </lineage>
</organism>
<keyword evidence="8" id="KW-0833">Ubl conjugation pathway</keyword>
<evidence type="ECO:0000313" key="13">
    <source>
        <dbReference type="EMBL" id="GJS57217.1"/>
    </source>
</evidence>
<dbReference type="InterPro" id="IPR013083">
    <property type="entry name" value="Znf_RING/FYVE/PHD"/>
</dbReference>